<dbReference type="EMBL" id="VSRR010005064">
    <property type="protein sequence ID" value="MPC41463.1"/>
    <property type="molecule type" value="Genomic_DNA"/>
</dbReference>
<evidence type="ECO:0000256" key="1">
    <source>
        <dbReference type="SAM" id="MobiDB-lite"/>
    </source>
</evidence>
<sequence length="61" mass="6590">MKGNNERQVPGDADAGYEKDVDQRNCAILPSPPPTPHYDGATCHTASCASRDMPPHHTGHH</sequence>
<keyword evidence="3" id="KW-1185">Reference proteome</keyword>
<proteinExistence type="predicted"/>
<accession>A0A5B7F8P8</accession>
<comment type="caution">
    <text evidence="2">The sequence shown here is derived from an EMBL/GenBank/DDBJ whole genome shotgun (WGS) entry which is preliminary data.</text>
</comment>
<feature type="region of interest" description="Disordered" evidence="1">
    <location>
        <begin position="1"/>
        <end position="38"/>
    </location>
</feature>
<protein>
    <submittedName>
        <fullName evidence="2">Uncharacterized protein</fullName>
    </submittedName>
</protein>
<organism evidence="2 3">
    <name type="scientific">Portunus trituberculatus</name>
    <name type="common">Swimming crab</name>
    <name type="synonym">Neptunus trituberculatus</name>
    <dbReference type="NCBI Taxonomy" id="210409"/>
    <lineage>
        <taxon>Eukaryota</taxon>
        <taxon>Metazoa</taxon>
        <taxon>Ecdysozoa</taxon>
        <taxon>Arthropoda</taxon>
        <taxon>Crustacea</taxon>
        <taxon>Multicrustacea</taxon>
        <taxon>Malacostraca</taxon>
        <taxon>Eumalacostraca</taxon>
        <taxon>Eucarida</taxon>
        <taxon>Decapoda</taxon>
        <taxon>Pleocyemata</taxon>
        <taxon>Brachyura</taxon>
        <taxon>Eubrachyura</taxon>
        <taxon>Portunoidea</taxon>
        <taxon>Portunidae</taxon>
        <taxon>Portuninae</taxon>
        <taxon>Portunus</taxon>
    </lineage>
</organism>
<gene>
    <name evidence="2" type="ORF">E2C01_035055</name>
</gene>
<evidence type="ECO:0000313" key="2">
    <source>
        <dbReference type="EMBL" id="MPC41463.1"/>
    </source>
</evidence>
<dbReference type="Proteomes" id="UP000324222">
    <property type="component" value="Unassembled WGS sequence"/>
</dbReference>
<name>A0A5B7F8P8_PORTR</name>
<dbReference type="AlphaFoldDB" id="A0A5B7F8P8"/>
<evidence type="ECO:0000313" key="3">
    <source>
        <dbReference type="Proteomes" id="UP000324222"/>
    </source>
</evidence>
<reference evidence="2 3" key="1">
    <citation type="submission" date="2019-05" db="EMBL/GenBank/DDBJ databases">
        <title>Another draft genome of Portunus trituberculatus and its Hox gene families provides insights of decapod evolution.</title>
        <authorList>
            <person name="Jeong J.-H."/>
            <person name="Song I."/>
            <person name="Kim S."/>
            <person name="Choi T."/>
            <person name="Kim D."/>
            <person name="Ryu S."/>
            <person name="Kim W."/>
        </authorList>
    </citation>
    <scope>NUCLEOTIDE SEQUENCE [LARGE SCALE GENOMIC DNA]</scope>
    <source>
        <tissue evidence="2">Muscle</tissue>
    </source>
</reference>